<feature type="domain" description="BPL/LPL catalytic" evidence="9">
    <location>
        <begin position="24"/>
        <end position="211"/>
    </location>
</feature>
<dbReference type="Pfam" id="PF10437">
    <property type="entry name" value="Lip_prot_lig_C"/>
    <property type="match status" value="1"/>
</dbReference>
<dbReference type="GO" id="GO:0016979">
    <property type="term" value="F:lipoate-protein ligase activity"/>
    <property type="evidence" value="ECO:0007669"/>
    <property type="project" value="UniProtKB-EC"/>
</dbReference>
<protein>
    <recommendedName>
        <fullName evidence="3">lipoate--protein ligase</fullName>
        <ecNumber evidence="3">6.3.1.20</ecNumber>
    </recommendedName>
</protein>
<evidence type="ECO:0000256" key="6">
    <source>
        <dbReference type="ARBA" id="ARBA00022840"/>
    </source>
</evidence>
<dbReference type="PANTHER" id="PTHR12561:SF3">
    <property type="entry name" value="LIPOYLTRANSFERASE 1, MITOCHONDRIAL"/>
    <property type="match status" value="1"/>
</dbReference>
<evidence type="ECO:0000259" key="9">
    <source>
        <dbReference type="PROSITE" id="PS51733"/>
    </source>
</evidence>
<comment type="catalytic activity">
    <reaction evidence="7">
        <text>L-lysyl-[lipoyl-carrier protein] + (R)-lipoate + ATP = N(6)-[(R)-lipoyl]-L-lysyl-[lipoyl-carrier protein] + AMP + diphosphate + H(+)</text>
        <dbReference type="Rhea" id="RHEA:49288"/>
        <dbReference type="Rhea" id="RHEA-COMP:10500"/>
        <dbReference type="Rhea" id="RHEA-COMP:10502"/>
        <dbReference type="ChEBI" id="CHEBI:15378"/>
        <dbReference type="ChEBI" id="CHEBI:29969"/>
        <dbReference type="ChEBI" id="CHEBI:30616"/>
        <dbReference type="ChEBI" id="CHEBI:33019"/>
        <dbReference type="ChEBI" id="CHEBI:83088"/>
        <dbReference type="ChEBI" id="CHEBI:83099"/>
        <dbReference type="ChEBI" id="CHEBI:456215"/>
        <dbReference type="EC" id="6.3.1.20"/>
    </reaction>
</comment>
<keyword evidence="6" id="KW-0067">ATP-binding</keyword>
<name>A0A0D0ZVN3_CLOBO</name>
<evidence type="ECO:0000256" key="5">
    <source>
        <dbReference type="ARBA" id="ARBA00022741"/>
    </source>
</evidence>
<keyword evidence="5" id="KW-0547">Nucleotide-binding</keyword>
<dbReference type="SUPFAM" id="SSF82649">
    <property type="entry name" value="SufE/NifU"/>
    <property type="match status" value="1"/>
</dbReference>
<evidence type="ECO:0000256" key="8">
    <source>
        <dbReference type="SAM" id="Coils"/>
    </source>
</evidence>
<gene>
    <name evidence="10" type="ORF">N495_03675</name>
</gene>
<dbReference type="PROSITE" id="PS51733">
    <property type="entry name" value="BPL_LPL_CATALYTIC"/>
    <property type="match status" value="1"/>
</dbReference>
<dbReference type="GO" id="GO:0005737">
    <property type="term" value="C:cytoplasm"/>
    <property type="evidence" value="ECO:0007669"/>
    <property type="project" value="TreeGrafter"/>
</dbReference>
<dbReference type="FunFam" id="3.30.930.10:FF:000072">
    <property type="entry name" value="Lipoate--protein ligase"/>
    <property type="match status" value="1"/>
</dbReference>
<dbReference type="Gene3D" id="3.30.930.10">
    <property type="entry name" value="Bira Bifunctional Protein, Domain 2"/>
    <property type="match status" value="1"/>
</dbReference>
<accession>A0A0D0ZVN3</accession>
<evidence type="ECO:0000256" key="2">
    <source>
        <dbReference type="ARBA" id="ARBA00005124"/>
    </source>
</evidence>
<dbReference type="NCBIfam" id="TIGR00545">
    <property type="entry name" value="lipoyltrans"/>
    <property type="match status" value="1"/>
</dbReference>
<dbReference type="OrthoDB" id="9788148at2"/>
<keyword evidence="8" id="KW-0175">Coiled coil</keyword>
<evidence type="ECO:0000256" key="4">
    <source>
        <dbReference type="ARBA" id="ARBA00022598"/>
    </source>
</evidence>
<dbReference type="PANTHER" id="PTHR12561">
    <property type="entry name" value="LIPOATE-PROTEIN LIGASE"/>
    <property type="match status" value="1"/>
</dbReference>
<dbReference type="InterPro" id="IPR004143">
    <property type="entry name" value="BPL_LPL_catalytic"/>
</dbReference>
<dbReference type="GO" id="GO:0005524">
    <property type="term" value="F:ATP binding"/>
    <property type="evidence" value="ECO:0007669"/>
    <property type="project" value="UniProtKB-KW"/>
</dbReference>
<feature type="coiled-coil region" evidence="8">
    <location>
        <begin position="283"/>
        <end position="310"/>
    </location>
</feature>
<dbReference type="Gene3D" id="3.30.390.50">
    <property type="entry name" value="CO dehydrogenase flavoprotein, C-terminal domain"/>
    <property type="match status" value="1"/>
</dbReference>
<dbReference type="PATRIC" id="fig|1379739.3.peg.1050"/>
<dbReference type="RefSeq" id="WP_042386233.1">
    <property type="nucleotide sequence ID" value="NZ_JXSU01000007.1"/>
</dbReference>
<proteinExistence type="predicted"/>
<evidence type="ECO:0000313" key="10">
    <source>
        <dbReference type="EMBL" id="KIS22718.1"/>
    </source>
</evidence>
<comment type="pathway">
    <text evidence="1">Protein modification; protein lipoylation via exogenous pathway; protein N(6)-(lipoyl)lysine from lipoate: step 2/2.</text>
</comment>
<sequence>MKYIDNSNTDPYFNLAAEEYFLRYKNDEYFILWRDEPCVVVGKNQNTLSEIDMDYIETNKVKVVRRQTGGGAVFHDLGNLNYTFIVKDDGKSFNDFERFCKPIIGVLKTLGVKAEFSGRNDLLIDGKKISGTAQCKYKNRVMHHGTLLFSSDIVNLSGALKPKKIKFQDKAVKSVISRITNISQHLNSEIDVLTFKNKIFDYILKSEKDAKVMPLTQDEIDEIEKIKKDKYETWAWNFGSSPKYDFYNEGKFTGGTIELNLKVEKGIITDIKIFGDFFGVKDIKEIEDLLKGTEHKKEKIKNAIKNANIDEYFSRITMEEFLSLF</sequence>
<dbReference type="InterPro" id="IPR045864">
    <property type="entry name" value="aa-tRNA-synth_II/BPL/LPL"/>
</dbReference>
<evidence type="ECO:0000256" key="1">
    <source>
        <dbReference type="ARBA" id="ARBA00005085"/>
    </source>
</evidence>
<dbReference type="SUPFAM" id="SSF55681">
    <property type="entry name" value="Class II aaRS and biotin synthetases"/>
    <property type="match status" value="1"/>
</dbReference>
<dbReference type="InterPro" id="IPR004562">
    <property type="entry name" value="LipoylTrfase_LipoateP_Ligase"/>
</dbReference>
<dbReference type="HOGENOM" id="CLU_022986_0_2_9"/>
<dbReference type="EC" id="6.3.1.20" evidence="3"/>
<keyword evidence="4 10" id="KW-0436">Ligase</keyword>
<organism evidence="10 11">
    <name type="scientific">Clostridium botulinum B2 450</name>
    <dbReference type="NCBI Taxonomy" id="1379739"/>
    <lineage>
        <taxon>Bacteria</taxon>
        <taxon>Bacillati</taxon>
        <taxon>Bacillota</taxon>
        <taxon>Clostridia</taxon>
        <taxon>Eubacteriales</taxon>
        <taxon>Clostridiaceae</taxon>
        <taxon>Clostridium</taxon>
    </lineage>
</organism>
<dbReference type="UniPathway" id="UPA00537">
    <property type="reaction ID" value="UER00594"/>
</dbReference>
<comment type="pathway">
    <text evidence="2">Protein modification; protein lipoylation via exogenous pathway; protein N(6)-(lipoyl)lysine from lipoate: step 1/2.</text>
</comment>
<dbReference type="InterPro" id="IPR019491">
    <property type="entry name" value="Lipoate_protein_ligase_C"/>
</dbReference>
<dbReference type="AlphaFoldDB" id="A0A0D0ZVN3"/>
<evidence type="ECO:0000313" key="11">
    <source>
        <dbReference type="Proteomes" id="UP000032250"/>
    </source>
</evidence>
<dbReference type="GO" id="GO:0017118">
    <property type="term" value="F:lipoyltransferase activity"/>
    <property type="evidence" value="ECO:0007669"/>
    <property type="project" value="TreeGrafter"/>
</dbReference>
<comment type="caution">
    <text evidence="10">The sequence shown here is derived from an EMBL/GenBank/DDBJ whole genome shotgun (WGS) entry which is preliminary data.</text>
</comment>
<evidence type="ECO:0000256" key="3">
    <source>
        <dbReference type="ARBA" id="ARBA00012367"/>
    </source>
</evidence>
<reference evidence="10 11" key="1">
    <citation type="submission" date="2014-06" db="EMBL/GenBank/DDBJ databases">
        <title>Genome characterization of distinct group I Clostridium botulinum lineages.</title>
        <authorList>
            <person name="Giordani F."/>
            <person name="Anselmo A."/>
            <person name="Fillo S."/>
            <person name="Palozzi A.M."/>
            <person name="Fortunato A."/>
            <person name="Gentile B."/>
            <person name="Ciammaruconi A."/>
            <person name="Anniballi F."/>
            <person name="De Medici D."/>
            <person name="Lista F."/>
        </authorList>
    </citation>
    <scope>NUCLEOTIDE SEQUENCE [LARGE SCALE GENOMIC DNA]</scope>
    <source>
        <strain evidence="10 11">B2 450</strain>
    </source>
</reference>
<dbReference type="CDD" id="cd16443">
    <property type="entry name" value="LplA"/>
    <property type="match status" value="1"/>
</dbReference>
<dbReference type="Proteomes" id="UP000032250">
    <property type="component" value="Unassembled WGS sequence"/>
</dbReference>
<dbReference type="Pfam" id="PF21948">
    <property type="entry name" value="LplA-B_cat"/>
    <property type="match status" value="1"/>
</dbReference>
<evidence type="ECO:0000256" key="7">
    <source>
        <dbReference type="ARBA" id="ARBA00048037"/>
    </source>
</evidence>
<dbReference type="EMBL" id="JXSU01000007">
    <property type="protein sequence ID" value="KIS22718.1"/>
    <property type="molecule type" value="Genomic_DNA"/>
</dbReference>
<dbReference type="GO" id="GO:0009249">
    <property type="term" value="P:protein lipoylation"/>
    <property type="evidence" value="ECO:0007669"/>
    <property type="project" value="InterPro"/>
</dbReference>